<keyword evidence="4" id="KW-0281">Fimbrium</keyword>
<dbReference type="InterPro" id="IPR000259">
    <property type="entry name" value="Adhesion_dom_fimbrial"/>
</dbReference>
<dbReference type="InterPro" id="IPR050263">
    <property type="entry name" value="Bact_Fimbrial_Adh_Pro"/>
</dbReference>
<dbReference type="SUPFAM" id="SSF49401">
    <property type="entry name" value="Bacterial adhesins"/>
    <property type="match status" value="1"/>
</dbReference>
<dbReference type="EMBL" id="AP022642">
    <property type="protein sequence ID" value="BCA26586.1"/>
    <property type="molecule type" value="Genomic_DNA"/>
</dbReference>
<dbReference type="InterPro" id="IPR036937">
    <property type="entry name" value="Adhesion_dom_fimbrial_sf"/>
</dbReference>
<evidence type="ECO:0000256" key="2">
    <source>
        <dbReference type="ARBA" id="ARBA00006671"/>
    </source>
</evidence>
<dbReference type="PANTHER" id="PTHR33420:SF12">
    <property type="entry name" value="FIMBRIN-LIKE PROTEIN FIMI-RELATED"/>
    <property type="match status" value="1"/>
</dbReference>
<comment type="similarity">
    <text evidence="2">Belongs to the fimbrial protein family.</text>
</comment>
<gene>
    <name evidence="7" type="ORF">PtoMrB4_05630</name>
</gene>
<dbReference type="GeneID" id="57395773"/>
<dbReference type="GO" id="GO:0043709">
    <property type="term" value="P:cell adhesion involved in single-species biofilm formation"/>
    <property type="evidence" value="ECO:0007669"/>
    <property type="project" value="TreeGrafter"/>
</dbReference>
<dbReference type="AlphaFoldDB" id="A0A679G7P1"/>
<dbReference type="KEGG" id="poj:PtoMrB4_05630"/>
<keyword evidence="3 5" id="KW-0732">Signal</keyword>
<dbReference type="Gene3D" id="2.60.40.3310">
    <property type="match status" value="1"/>
</dbReference>
<feature type="chain" id="PRO_5025372794" description="Fimbrial-type adhesion domain-containing protein" evidence="5">
    <location>
        <begin position="23"/>
        <end position="331"/>
    </location>
</feature>
<evidence type="ECO:0000313" key="7">
    <source>
        <dbReference type="EMBL" id="BCA26586.1"/>
    </source>
</evidence>
<feature type="domain" description="Fimbrial-type adhesion" evidence="6">
    <location>
        <begin position="194"/>
        <end position="330"/>
    </location>
</feature>
<dbReference type="Proteomes" id="UP000501237">
    <property type="component" value="Chromosome"/>
</dbReference>
<protein>
    <recommendedName>
        <fullName evidence="6">Fimbrial-type adhesion domain-containing protein</fullName>
    </recommendedName>
</protein>
<evidence type="ECO:0000256" key="4">
    <source>
        <dbReference type="ARBA" id="ARBA00023263"/>
    </source>
</evidence>
<feature type="signal peptide" evidence="5">
    <location>
        <begin position="1"/>
        <end position="22"/>
    </location>
</feature>
<dbReference type="Pfam" id="PF00419">
    <property type="entry name" value="Fimbrial"/>
    <property type="match status" value="1"/>
</dbReference>
<reference evidence="7 8" key="1">
    <citation type="journal article" date="2020" name="Microbiol. Resour. Announc.">
        <title>Complete genome sequence of Pseudomonas otitidis strain MrB4, isolated from Lake Biwa in Japan.</title>
        <authorList>
            <person name="Miyazaki K."/>
            <person name="Hase E."/>
            <person name="Maruya T."/>
        </authorList>
    </citation>
    <scope>NUCLEOTIDE SEQUENCE [LARGE SCALE GENOMIC DNA]</scope>
    <source>
        <strain evidence="7 8">MrB4</strain>
    </source>
</reference>
<evidence type="ECO:0000259" key="6">
    <source>
        <dbReference type="Pfam" id="PF00419"/>
    </source>
</evidence>
<organism evidence="7 8">
    <name type="scientific">Metapseudomonas otitidis</name>
    <dbReference type="NCBI Taxonomy" id="319939"/>
    <lineage>
        <taxon>Bacteria</taxon>
        <taxon>Pseudomonadati</taxon>
        <taxon>Pseudomonadota</taxon>
        <taxon>Gammaproteobacteria</taxon>
        <taxon>Pseudomonadales</taxon>
        <taxon>Pseudomonadaceae</taxon>
        <taxon>Metapseudomonas</taxon>
    </lineage>
</organism>
<dbReference type="Gene3D" id="2.60.40.1090">
    <property type="entry name" value="Fimbrial-type adhesion domain"/>
    <property type="match status" value="1"/>
</dbReference>
<evidence type="ECO:0000313" key="8">
    <source>
        <dbReference type="Proteomes" id="UP000501237"/>
    </source>
</evidence>
<evidence type="ECO:0000256" key="5">
    <source>
        <dbReference type="SAM" id="SignalP"/>
    </source>
</evidence>
<accession>A0A679G7P1</accession>
<dbReference type="RefSeq" id="WP_172432455.1">
    <property type="nucleotide sequence ID" value="NZ_AP022642.1"/>
</dbReference>
<dbReference type="InterPro" id="IPR008966">
    <property type="entry name" value="Adhesion_dom_sf"/>
</dbReference>
<dbReference type="PANTHER" id="PTHR33420">
    <property type="entry name" value="FIMBRIAL SUBUNIT ELFA-RELATED"/>
    <property type="match status" value="1"/>
</dbReference>
<evidence type="ECO:0000256" key="1">
    <source>
        <dbReference type="ARBA" id="ARBA00004561"/>
    </source>
</evidence>
<comment type="subcellular location">
    <subcellularLocation>
        <location evidence="1">Fimbrium</location>
    </subcellularLocation>
</comment>
<dbReference type="GO" id="GO:0009289">
    <property type="term" value="C:pilus"/>
    <property type="evidence" value="ECO:0007669"/>
    <property type="project" value="UniProtKB-SubCell"/>
</dbReference>
<evidence type="ECO:0000256" key="3">
    <source>
        <dbReference type="ARBA" id="ARBA00022729"/>
    </source>
</evidence>
<name>A0A679G7P1_9GAMM</name>
<sequence>MRTWVCRSLVFFSMVLGFHGQAAWAFPATCKGAFAMTTYTLPTSLTVRRDMNVGDVLFDTQGWVGGGQADITCGGFLQHGDLWLDRGFTGTPAPVPGLPYVYATGVPGVGIRVAWSRNASAPAQMSGGQYMTSPRISNERLEWGRYTPANLWWIQLIKTGPIRSGTYSIPIVEVYYHNQISNRLAFTGANLVVQTQGCRLLNPSQNVLLGKSWMKDFKGVGSTAWPKDFDIDLQCEPDIAVSYRIDGLKVDDSTLKNSEGRDMAKGVGVQLLSRHGFVGPLAMGREVLLGRTAASGTSVVRIPLTARYRQVDSAVGPGQVVTSATITLFYR</sequence>
<proteinExistence type="inferred from homology"/>